<evidence type="ECO:0000313" key="2">
    <source>
        <dbReference type="Proteomes" id="UP000037530"/>
    </source>
</evidence>
<gene>
    <name evidence="1" type="ORF">AKJ31_07825</name>
</gene>
<dbReference type="InterPro" id="IPR020979">
    <property type="entry name" value="Uncharacterised_A0KLC6"/>
</dbReference>
<protein>
    <submittedName>
        <fullName evidence="1">Topoisomerase II</fullName>
    </submittedName>
</protein>
<dbReference type="Pfam" id="PF12290">
    <property type="entry name" value="DUF3802"/>
    <property type="match status" value="1"/>
</dbReference>
<dbReference type="EMBL" id="LHPI01000004">
    <property type="protein sequence ID" value="KOO08380.1"/>
    <property type="molecule type" value="Genomic_DNA"/>
</dbReference>
<reference evidence="2" key="1">
    <citation type="submission" date="2015-08" db="EMBL/GenBank/DDBJ databases">
        <title>Vibrio galatheae sp. nov., a novel member of the Vibrionaceae family isolated from the Solomon Islands.</title>
        <authorList>
            <person name="Giubergia S."/>
            <person name="Machado H."/>
            <person name="Mateiu R.V."/>
            <person name="Gram L."/>
        </authorList>
    </citation>
    <scope>NUCLEOTIDE SEQUENCE [LARGE SCALE GENOMIC DNA]</scope>
    <source>
        <strain evidence="2">DSM 19134</strain>
    </source>
</reference>
<dbReference type="Proteomes" id="UP000037530">
    <property type="component" value="Unassembled WGS sequence"/>
</dbReference>
<evidence type="ECO:0000313" key="1">
    <source>
        <dbReference type="EMBL" id="KOO08380.1"/>
    </source>
</evidence>
<dbReference type="OrthoDB" id="5917039at2"/>
<keyword evidence="2" id="KW-1185">Reference proteome</keyword>
<accession>A0A0M0I220</accession>
<dbReference type="STRING" id="171383.AKJ31_07825"/>
<comment type="caution">
    <text evidence="1">The sequence shown here is derived from an EMBL/GenBank/DDBJ whole genome shotgun (WGS) entry which is preliminary data.</text>
</comment>
<keyword evidence="1" id="KW-0413">Isomerase</keyword>
<organism evidence="1 2">
    <name type="scientific">Vibrio hepatarius</name>
    <dbReference type="NCBI Taxonomy" id="171383"/>
    <lineage>
        <taxon>Bacteria</taxon>
        <taxon>Pseudomonadati</taxon>
        <taxon>Pseudomonadota</taxon>
        <taxon>Gammaproteobacteria</taxon>
        <taxon>Vibrionales</taxon>
        <taxon>Vibrionaceae</taxon>
        <taxon>Vibrio</taxon>
        <taxon>Vibrio oreintalis group</taxon>
    </lineage>
</organism>
<proteinExistence type="predicted"/>
<sequence length="114" mass="12457">MVVDTDGYLALIEHLAFNMDVFTSDDGDIGPQSVEDVVTDMVASNIMAIFDQNPELHASVRFKLLKEADSVVDDLGEVLAGVWAKPATNGQIAFLDEYIALMKNLFDSAVAKYD</sequence>
<dbReference type="AlphaFoldDB" id="A0A0M0I220"/>
<dbReference type="PATRIC" id="fig|171383.3.peg.1607"/>
<dbReference type="RefSeq" id="WP_053408542.1">
    <property type="nucleotide sequence ID" value="NZ_DAIPHI010000171.1"/>
</dbReference>
<name>A0A0M0I220_9VIBR</name>
<dbReference type="GO" id="GO:0016853">
    <property type="term" value="F:isomerase activity"/>
    <property type="evidence" value="ECO:0007669"/>
    <property type="project" value="UniProtKB-KW"/>
</dbReference>